<evidence type="ECO:0000256" key="5">
    <source>
        <dbReference type="ARBA" id="ARBA00022679"/>
    </source>
</evidence>
<evidence type="ECO:0000259" key="13">
    <source>
        <dbReference type="Pfam" id="PF00108"/>
    </source>
</evidence>
<evidence type="ECO:0000313" key="15">
    <source>
        <dbReference type="EMBL" id="OMJ69093.1"/>
    </source>
</evidence>
<evidence type="ECO:0000256" key="2">
    <source>
        <dbReference type="ARBA" id="ARBA00010982"/>
    </source>
</evidence>
<evidence type="ECO:0000313" key="16">
    <source>
        <dbReference type="Proteomes" id="UP000187209"/>
    </source>
</evidence>
<feature type="domain" description="Thiolase N-terminal" evidence="13">
    <location>
        <begin position="16"/>
        <end position="273"/>
    </location>
</feature>
<dbReference type="PROSITE" id="PS00737">
    <property type="entry name" value="THIOLASE_2"/>
    <property type="match status" value="1"/>
</dbReference>
<keyword evidence="7" id="KW-0809">Transit peptide</keyword>
<dbReference type="InterPro" id="IPR020616">
    <property type="entry name" value="Thiolase_N"/>
</dbReference>
<proteinExistence type="inferred from homology"/>
<evidence type="ECO:0000256" key="9">
    <source>
        <dbReference type="ARBA" id="ARBA00023128"/>
    </source>
</evidence>
<evidence type="ECO:0000256" key="3">
    <source>
        <dbReference type="ARBA" id="ARBA00011881"/>
    </source>
</evidence>
<evidence type="ECO:0000259" key="14">
    <source>
        <dbReference type="Pfam" id="PF02803"/>
    </source>
</evidence>
<dbReference type="InterPro" id="IPR016039">
    <property type="entry name" value="Thiolase-like"/>
</dbReference>
<keyword evidence="5 12" id="KW-0808">Transferase</keyword>
<dbReference type="InterPro" id="IPR020617">
    <property type="entry name" value="Thiolase_C"/>
</dbReference>
<comment type="similarity">
    <text evidence="2 12">Belongs to the thiolase-like superfamily. Thiolase family.</text>
</comment>
<feature type="active site" description="Proton acceptor" evidence="11">
    <location>
        <position position="359"/>
    </location>
</feature>
<dbReference type="NCBIfam" id="TIGR01930">
    <property type="entry name" value="AcCoA-C-Actrans"/>
    <property type="match status" value="1"/>
</dbReference>
<sequence length="403" mass="42964">MLSRLTRGYAFLPREVVIVAAKRTPIGSFMGSLSAIPAPKLGAHAIKAALNQAKLKPNQVSELIFGNVLGAGVGQSPARQAAIFAGLPNEVVCTGVNKVCSSGMKAITFAAQGLALGHSDVVVAGGMENMSLAPFMLPSYRTGQLMGDGKVIDSIVNDGLLCPFNNFAMGACAERTNVKYEITREHQDTYCIKSYERSSAAWKRGFFNAEVEKMEITTKKGTVVVEEDEEYKKVNFEKIPTLKPVFEKSGSITPANASKINDGACALILMTRDKAREMGVKPIARILSFADNENEPIHFAVAPKEAMLKAIDRAGIGRYNVGLYEVNEAFSLVPIVSMKLIAIDHKKINVNGGAVSLGHPLGMSGARIVGSLIYALRENNQRYGVAGICNGGGGGTAIVIEVI</sequence>
<dbReference type="GO" id="GO:0006635">
    <property type="term" value="P:fatty acid beta-oxidation"/>
    <property type="evidence" value="ECO:0007669"/>
    <property type="project" value="TreeGrafter"/>
</dbReference>
<dbReference type="PANTHER" id="PTHR18919">
    <property type="entry name" value="ACETYL-COA C-ACYLTRANSFERASE"/>
    <property type="match status" value="1"/>
</dbReference>
<dbReference type="OrthoDB" id="5404651at2759"/>
<keyword evidence="9" id="KW-0496">Mitochondrion</keyword>
<dbReference type="Pfam" id="PF00108">
    <property type="entry name" value="Thiolase_N"/>
    <property type="match status" value="1"/>
</dbReference>
<dbReference type="PANTHER" id="PTHR18919:SF156">
    <property type="entry name" value="ACETYL-COA ACETYLTRANSFERASE, MITOCHONDRIAL"/>
    <property type="match status" value="1"/>
</dbReference>
<gene>
    <name evidence="15" type="ORF">SteCoe_33279</name>
</gene>
<dbReference type="SUPFAM" id="SSF53901">
    <property type="entry name" value="Thiolase-like"/>
    <property type="match status" value="2"/>
</dbReference>
<dbReference type="EC" id="2.3.1.9" evidence="4"/>
<keyword evidence="6" id="KW-0479">Metal-binding</keyword>
<dbReference type="Proteomes" id="UP000187209">
    <property type="component" value="Unassembled WGS sequence"/>
</dbReference>
<dbReference type="Gene3D" id="3.40.47.10">
    <property type="match status" value="1"/>
</dbReference>
<protein>
    <recommendedName>
        <fullName evidence="4">acetyl-CoA C-acetyltransferase</fullName>
        <ecNumber evidence="4">2.3.1.9</ecNumber>
    </recommendedName>
</protein>
<dbReference type="GO" id="GO:0005739">
    <property type="term" value="C:mitochondrion"/>
    <property type="evidence" value="ECO:0007669"/>
    <property type="project" value="UniProtKB-SubCell"/>
</dbReference>
<feature type="domain" description="Thiolase C-terminal" evidence="14">
    <location>
        <begin position="281"/>
        <end position="401"/>
    </location>
</feature>
<keyword evidence="10 12" id="KW-0012">Acyltransferase</keyword>
<comment type="subcellular location">
    <subcellularLocation>
        <location evidence="1">Mitochondrion</location>
    </subcellularLocation>
</comment>
<evidence type="ECO:0000256" key="4">
    <source>
        <dbReference type="ARBA" id="ARBA00012705"/>
    </source>
</evidence>
<dbReference type="FunFam" id="3.40.47.10:FF:000007">
    <property type="entry name" value="acetyl-CoA acetyltransferase, mitochondrial"/>
    <property type="match status" value="1"/>
</dbReference>
<feature type="active site" description="Acyl-thioester intermediate" evidence="11">
    <location>
        <position position="100"/>
    </location>
</feature>
<evidence type="ECO:0000256" key="6">
    <source>
        <dbReference type="ARBA" id="ARBA00022723"/>
    </source>
</evidence>
<dbReference type="EMBL" id="MPUH01001241">
    <property type="protein sequence ID" value="OMJ69093.1"/>
    <property type="molecule type" value="Genomic_DNA"/>
</dbReference>
<dbReference type="Pfam" id="PF02803">
    <property type="entry name" value="Thiolase_C"/>
    <property type="match status" value="1"/>
</dbReference>
<dbReference type="PROSITE" id="PS00099">
    <property type="entry name" value="THIOLASE_3"/>
    <property type="match status" value="1"/>
</dbReference>
<evidence type="ECO:0000256" key="8">
    <source>
        <dbReference type="ARBA" id="ARBA00022958"/>
    </source>
</evidence>
<accession>A0A1R2AX28</accession>
<dbReference type="CDD" id="cd00751">
    <property type="entry name" value="thiolase"/>
    <property type="match status" value="1"/>
</dbReference>
<feature type="active site" description="Proton acceptor" evidence="11">
    <location>
        <position position="389"/>
    </location>
</feature>
<evidence type="ECO:0000256" key="10">
    <source>
        <dbReference type="ARBA" id="ARBA00023315"/>
    </source>
</evidence>
<dbReference type="InterPro" id="IPR002155">
    <property type="entry name" value="Thiolase"/>
</dbReference>
<dbReference type="InterPro" id="IPR020613">
    <property type="entry name" value="Thiolase_CS"/>
</dbReference>
<dbReference type="AlphaFoldDB" id="A0A1R2AX28"/>
<evidence type="ECO:0000256" key="12">
    <source>
        <dbReference type="RuleBase" id="RU003557"/>
    </source>
</evidence>
<dbReference type="PROSITE" id="PS00098">
    <property type="entry name" value="THIOLASE_1"/>
    <property type="match status" value="1"/>
</dbReference>
<comment type="subunit">
    <text evidence="3">Homotetramer.</text>
</comment>
<dbReference type="InterPro" id="IPR020610">
    <property type="entry name" value="Thiolase_AS"/>
</dbReference>
<keyword evidence="8" id="KW-0630">Potassium</keyword>
<dbReference type="GO" id="GO:0046872">
    <property type="term" value="F:metal ion binding"/>
    <property type="evidence" value="ECO:0007669"/>
    <property type="project" value="UniProtKB-KW"/>
</dbReference>
<dbReference type="GO" id="GO:0003985">
    <property type="term" value="F:acetyl-CoA C-acetyltransferase activity"/>
    <property type="evidence" value="ECO:0007669"/>
    <property type="project" value="UniProtKB-EC"/>
</dbReference>
<dbReference type="InterPro" id="IPR020615">
    <property type="entry name" value="Thiolase_acyl_enz_int_AS"/>
</dbReference>
<evidence type="ECO:0000256" key="11">
    <source>
        <dbReference type="PIRSR" id="PIRSR000429-1"/>
    </source>
</evidence>
<dbReference type="PIRSF" id="PIRSF000429">
    <property type="entry name" value="Ac-CoA_Ac_transf"/>
    <property type="match status" value="1"/>
</dbReference>
<comment type="caution">
    <text evidence="15">The sequence shown here is derived from an EMBL/GenBank/DDBJ whole genome shotgun (WGS) entry which is preliminary data.</text>
</comment>
<keyword evidence="16" id="KW-1185">Reference proteome</keyword>
<name>A0A1R2AX28_9CILI</name>
<evidence type="ECO:0000256" key="7">
    <source>
        <dbReference type="ARBA" id="ARBA00022946"/>
    </source>
</evidence>
<reference evidence="15 16" key="1">
    <citation type="submission" date="2016-11" db="EMBL/GenBank/DDBJ databases">
        <title>The macronuclear genome of Stentor coeruleus: a giant cell with tiny introns.</title>
        <authorList>
            <person name="Slabodnick M."/>
            <person name="Ruby J.G."/>
            <person name="Reiff S.B."/>
            <person name="Swart E.C."/>
            <person name="Gosai S."/>
            <person name="Prabakaran S."/>
            <person name="Witkowska E."/>
            <person name="Larue G.E."/>
            <person name="Fisher S."/>
            <person name="Freeman R.M."/>
            <person name="Gunawardena J."/>
            <person name="Chu W."/>
            <person name="Stover N.A."/>
            <person name="Gregory B.D."/>
            <person name="Nowacki M."/>
            <person name="Derisi J."/>
            <person name="Roy S.W."/>
            <person name="Marshall W.F."/>
            <person name="Sood P."/>
        </authorList>
    </citation>
    <scope>NUCLEOTIDE SEQUENCE [LARGE SCALE GENOMIC DNA]</scope>
    <source>
        <strain evidence="15">WM001</strain>
    </source>
</reference>
<evidence type="ECO:0000256" key="1">
    <source>
        <dbReference type="ARBA" id="ARBA00004173"/>
    </source>
</evidence>
<organism evidence="15 16">
    <name type="scientific">Stentor coeruleus</name>
    <dbReference type="NCBI Taxonomy" id="5963"/>
    <lineage>
        <taxon>Eukaryota</taxon>
        <taxon>Sar</taxon>
        <taxon>Alveolata</taxon>
        <taxon>Ciliophora</taxon>
        <taxon>Postciliodesmatophora</taxon>
        <taxon>Heterotrichea</taxon>
        <taxon>Heterotrichida</taxon>
        <taxon>Stentoridae</taxon>
        <taxon>Stentor</taxon>
    </lineage>
</organism>